<feature type="transmembrane region" description="Helical" evidence="5">
    <location>
        <begin position="104"/>
        <end position="125"/>
    </location>
</feature>
<evidence type="ECO:0000259" key="6">
    <source>
        <dbReference type="Pfam" id="PF04932"/>
    </source>
</evidence>
<dbReference type="GO" id="GO:0016020">
    <property type="term" value="C:membrane"/>
    <property type="evidence" value="ECO:0007669"/>
    <property type="project" value="UniProtKB-SubCell"/>
</dbReference>
<protein>
    <submittedName>
        <fullName evidence="7">O-antigen polymerase</fullName>
    </submittedName>
</protein>
<feature type="transmembrane region" description="Helical" evidence="5">
    <location>
        <begin position="73"/>
        <end position="92"/>
    </location>
</feature>
<comment type="subcellular location">
    <subcellularLocation>
        <location evidence="1">Membrane</location>
        <topology evidence="1">Multi-pass membrane protein</topology>
    </subcellularLocation>
</comment>
<feature type="transmembrane region" description="Helical" evidence="5">
    <location>
        <begin position="369"/>
        <end position="389"/>
    </location>
</feature>
<dbReference type="AlphaFoldDB" id="A0A286TX22"/>
<evidence type="ECO:0000313" key="7">
    <source>
        <dbReference type="EMBL" id="GAX60420.1"/>
    </source>
</evidence>
<feature type="transmembrane region" description="Helical" evidence="5">
    <location>
        <begin position="395"/>
        <end position="411"/>
    </location>
</feature>
<evidence type="ECO:0000256" key="1">
    <source>
        <dbReference type="ARBA" id="ARBA00004141"/>
    </source>
</evidence>
<organism evidence="7 8">
    <name type="scientific">Candidatus Scalindua japonica</name>
    <dbReference type="NCBI Taxonomy" id="1284222"/>
    <lineage>
        <taxon>Bacteria</taxon>
        <taxon>Pseudomonadati</taxon>
        <taxon>Planctomycetota</taxon>
        <taxon>Candidatus Brocadiia</taxon>
        <taxon>Candidatus Brocadiales</taxon>
        <taxon>Candidatus Scalinduaceae</taxon>
        <taxon>Candidatus Scalindua</taxon>
    </lineage>
</organism>
<keyword evidence="2 5" id="KW-0812">Transmembrane</keyword>
<dbReference type="RefSeq" id="WP_162532194.1">
    <property type="nucleotide sequence ID" value="NZ_BAOS01000011.1"/>
</dbReference>
<feature type="domain" description="O-antigen ligase-related" evidence="6">
    <location>
        <begin position="206"/>
        <end position="346"/>
    </location>
</feature>
<feature type="transmembrane region" description="Helical" evidence="5">
    <location>
        <begin position="216"/>
        <end position="232"/>
    </location>
</feature>
<proteinExistence type="predicted"/>
<name>A0A286TX22_9BACT</name>
<reference evidence="8" key="1">
    <citation type="journal article" date="2017" name="Environ. Microbiol. Rep.">
        <title>Genetic Diversity of Marine Anaerobic Ammonium-Oxidizing Bacteria as Revealed by Genomic and Proteomic Analyses of 'Candidatus Scalindua japonica'.</title>
        <authorList>
            <person name="Oshiki M."/>
            <person name="Mizuto K."/>
            <person name="Kimura Z."/>
            <person name="Kindaichi T."/>
            <person name="Satoh H."/>
            <person name="Okabe S."/>
        </authorList>
    </citation>
    <scope>NUCLEOTIDE SEQUENCE [LARGE SCALE GENOMIC DNA]</scope>
    <source>
        <strain evidence="8">husup-a2</strain>
    </source>
</reference>
<comment type="caution">
    <text evidence="7">The sequence shown here is derived from an EMBL/GenBank/DDBJ whole genome shotgun (WGS) entry which is preliminary data.</text>
</comment>
<gene>
    <name evidence="7" type="ORF">SCALIN_C11_0031</name>
</gene>
<feature type="transmembrane region" description="Helical" evidence="5">
    <location>
        <begin position="18"/>
        <end position="37"/>
    </location>
</feature>
<evidence type="ECO:0000256" key="5">
    <source>
        <dbReference type="SAM" id="Phobius"/>
    </source>
</evidence>
<accession>A0A286TX22</accession>
<dbReference type="InterPro" id="IPR007016">
    <property type="entry name" value="O-antigen_ligase-rel_domated"/>
</dbReference>
<dbReference type="Proteomes" id="UP000218542">
    <property type="component" value="Unassembled WGS sequence"/>
</dbReference>
<keyword evidence="8" id="KW-1185">Reference proteome</keyword>
<dbReference type="EMBL" id="BAOS01000011">
    <property type="protein sequence ID" value="GAX60420.1"/>
    <property type="molecule type" value="Genomic_DNA"/>
</dbReference>
<sequence length="438" mass="48966">MKRLATLGWLGLPVELTLAKLFILLTLLVWVFQLLYTKDSSFLSSPFKRILNTAIILYLFAACLSLLNATEPFAGIAPVARRLIVILIYYLIINIVRDNKSLRISIIALIIGNIPNILGGIYELISHQPIIDNRLLISQDEDAGVENSIAAFGGYIRVQSFLLDPDIFAYFTILIMGLVLASLFSTFFFRSKLIYTLLVLLVTMHIINVFAASSRAGWLGLFGCLVTFFLFMRIKYKALLLAGITVITIILFTGLALLSETPILSRLMGESGHHSISQREEDAKLGMTTFKSAPILGVGMGNVEIVRHRFFKTVPGYLEKPWIKYFTNGYIQILAECGLIGLCCYLLIVISFIMMMVKVIRHSTNRGQMTLALGILASFSGHLIMLIAYNLHDSEIVWILTGFGMALYTINEKETSSTINQKTPPSWVGTILYPQKEK</sequence>
<feature type="transmembrane region" description="Helical" evidence="5">
    <location>
        <begin position="193"/>
        <end position="210"/>
    </location>
</feature>
<dbReference type="PANTHER" id="PTHR37422:SF13">
    <property type="entry name" value="LIPOPOLYSACCHARIDE BIOSYNTHESIS PROTEIN PA4999-RELATED"/>
    <property type="match status" value="1"/>
</dbReference>
<feature type="transmembrane region" description="Helical" evidence="5">
    <location>
        <begin position="239"/>
        <end position="258"/>
    </location>
</feature>
<dbReference type="Pfam" id="PF04932">
    <property type="entry name" value="Wzy_C"/>
    <property type="match status" value="1"/>
</dbReference>
<feature type="transmembrane region" description="Helical" evidence="5">
    <location>
        <begin position="330"/>
        <end position="357"/>
    </location>
</feature>
<feature type="transmembrane region" description="Helical" evidence="5">
    <location>
        <begin position="167"/>
        <end position="188"/>
    </location>
</feature>
<evidence type="ECO:0000256" key="2">
    <source>
        <dbReference type="ARBA" id="ARBA00022692"/>
    </source>
</evidence>
<evidence type="ECO:0000313" key="8">
    <source>
        <dbReference type="Proteomes" id="UP000218542"/>
    </source>
</evidence>
<feature type="transmembrane region" description="Helical" evidence="5">
    <location>
        <begin position="49"/>
        <end position="67"/>
    </location>
</feature>
<dbReference type="PANTHER" id="PTHR37422">
    <property type="entry name" value="TEICHURONIC ACID BIOSYNTHESIS PROTEIN TUAE"/>
    <property type="match status" value="1"/>
</dbReference>
<evidence type="ECO:0000256" key="4">
    <source>
        <dbReference type="ARBA" id="ARBA00023136"/>
    </source>
</evidence>
<dbReference type="InterPro" id="IPR051533">
    <property type="entry name" value="WaaL-like"/>
</dbReference>
<keyword evidence="4 5" id="KW-0472">Membrane</keyword>
<evidence type="ECO:0000256" key="3">
    <source>
        <dbReference type="ARBA" id="ARBA00022989"/>
    </source>
</evidence>
<keyword evidence="3 5" id="KW-1133">Transmembrane helix</keyword>